<dbReference type="InterPro" id="IPR006016">
    <property type="entry name" value="UspA"/>
</dbReference>
<keyword evidence="2" id="KW-0547">Nucleotide-binding</keyword>
<keyword evidence="4" id="KW-0812">Transmembrane</keyword>
<dbReference type="InterPro" id="IPR006015">
    <property type="entry name" value="Universal_stress_UspA"/>
</dbReference>
<dbReference type="PRINTS" id="PR01438">
    <property type="entry name" value="UNVRSLSTRESS"/>
</dbReference>
<keyword evidence="4" id="KW-0472">Membrane</keyword>
<feature type="transmembrane region" description="Helical" evidence="4">
    <location>
        <begin position="12"/>
        <end position="39"/>
    </location>
</feature>
<feature type="non-terminal residue" evidence="6">
    <location>
        <position position="1"/>
    </location>
</feature>
<keyword evidence="4" id="KW-1133">Transmembrane helix</keyword>
<evidence type="ECO:0000259" key="5">
    <source>
        <dbReference type="Pfam" id="PF00582"/>
    </source>
</evidence>
<dbReference type="PANTHER" id="PTHR46268:SF27">
    <property type="entry name" value="UNIVERSAL STRESS PROTEIN RV2623"/>
    <property type="match status" value="1"/>
</dbReference>
<dbReference type="Gene3D" id="3.40.50.12370">
    <property type="match status" value="1"/>
</dbReference>
<reference evidence="6" key="1">
    <citation type="journal article" date="2014" name="Front. Microbiol.">
        <title>High frequency of phylogenetically diverse reductive dehalogenase-homologous genes in deep subseafloor sedimentary metagenomes.</title>
        <authorList>
            <person name="Kawai M."/>
            <person name="Futagami T."/>
            <person name="Toyoda A."/>
            <person name="Takaki Y."/>
            <person name="Nishi S."/>
            <person name="Hori S."/>
            <person name="Arai W."/>
            <person name="Tsubouchi T."/>
            <person name="Morono Y."/>
            <person name="Uchiyama I."/>
            <person name="Ito T."/>
            <person name="Fujiyama A."/>
            <person name="Inagaki F."/>
            <person name="Takami H."/>
        </authorList>
    </citation>
    <scope>NUCLEOTIDE SEQUENCE</scope>
    <source>
        <strain evidence="6">Expedition CK06-06</strain>
    </source>
</reference>
<feature type="non-terminal residue" evidence="6">
    <location>
        <position position="290"/>
    </location>
</feature>
<dbReference type="Pfam" id="PF00582">
    <property type="entry name" value="Usp"/>
    <property type="match status" value="1"/>
</dbReference>
<keyword evidence="3" id="KW-0067">ATP-binding</keyword>
<dbReference type="SUPFAM" id="SSF52402">
    <property type="entry name" value="Adenine nucleotide alpha hydrolases-like"/>
    <property type="match status" value="1"/>
</dbReference>
<gene>
    <name evidence="6" type="ORF">S01H4_39697</name>
</gene>
<comment type="similarity">
    <text evidence="1">Belongs to the universal stress protein A family.</text>
</comment>
<evidence type="ECO:0000256" key="3">
    <source>
        <dbReference type="ARBA" id="ARBA00022840"/>
    </source>
</evidence>
<proteinExistence type="inferred from homology"/>
<feature type="domain" description="UspA" evidence="5">
    <location>
        <begin position="103"/>
        <end position="240"/>
    </location>
</feature>
<dbReference type="PANTHER" id="PTHR46268">
    <property type="entry name" value="STRESS RESPONSE PROTEIN NHAX"/>
    <property type="match status" value="1"/>
</dbReference>
<dbReference type="CDD" id="cd00293">
    <property type="entry name" value="USP-like"/>
    <property type="match status" value="1"/>
</dbReference>
<evidence type="ECO:0000313" key="6">
    <source>
        <dbReference type="EMBL" id="GAH01432.1"/>
    </source>
</evidence>
<sequence>SKRLMRELRARRTLGVGASLAGTAVAALLTTGATVIIFGERFFEGAWTYFLFIPLLYIFFSYFRRRLGDPTPAEERMGLITSERRYLPVYHEESIELEPVRLQRILVPLDGSDLAENSLPVAQAISRCFGGEVTLMTVENDGSTASRPVSTFAGGPGFSLNGDHALYLNHIANQLNMGNVPTQTVVREGPVAEAIGSSAGKGQDLIVMSTNGRSGLKRVVIGSVASGVVQMSSKPILLLKPNDGWRSRSTGFTSLLVALDGSEYSERVLPYVRLIARKFSSKVTLLMVPV</sequence>
<dbReference type="GO" id="GO:0005524">
    <property type="term" value="F:ATP binding"/>
    <property type="evidence" value="ECO:0007669"/>
    <property type="project" value="UniProtKB-KW"/>
</dbReference>
<evidence type="ECO:0000256" key="2">
    <source>
        <dbReference type="ARBA" id="ARBA00022741"/>
    </source>
</evidence>
<dbReference type="EMBL" id="BART01021534">
    <property type="protein sequence ID" value="GAH01432.1"/>
    <property type="molecule type" value="Genomic_DNA"/>
</dbReference>
<feature type="transmembrane region" description="Helical" evidence="4">
    <location>
        <begin position="45"/>
        <end position="63"/>
    </location>
</feature>
<evidence type="ECO:0000256" key="1">
    <source>
        <dbReference type="ARBA" id="ARBA00008791"/>
    </source>
</evidence>
<name>X1C2A4_9ZZZZ</name>
<organism evidence="6">
    <name type="scientific">marine sediment metagenome</name>
    <dbReference type="NCBI Taxonomy" id="412755"/>
    <lineage>
        <taxon>unclassified sequences</taxon>
        <taxon>metagenomes</taxon>
        <taxon>ecological metagenomes</taxon>
    </lineage>
</organism>
<accession>X1C2A4</accession>
<evidence type="ECO:0000256" key="4">
    <source>
        <dbReference type="SAM" id="Phobius"/>
    </source>
</evidence>
<dbReference type="AlphaFoldDB" id="X1C2A4"/>
<protein>
    <recommendedName>
        <fullName evidence="5">UspA domain-containing protein</fullName>
    </recommendedName>
</protein>
<comment type="caution">
    <text evidence="6">The sequence shown here is derived from an EMBL/GenBank/DDBJ whole genome shotgun (WGS) entry which is preliminary data.</text>
</comment>